<dbReference type="EMBL" id="CP157744">
    <property type="protein sequence ID" value="XBS22831.1"/>
    <property type="molecule type" value="Genomic_DNA"/>
</dbReference>
<keyword evidence="3" id="KW-0812">Transmembrane</keyword>
<keyword evidence="1" id="KW-0175">Coiled coil</keyword>
<evidence type="ECO:0000256" key="2">
    <source>
        <dbReference type="SAM" id="MobiDB-lite"/>
    </source>
</evidence>
<dbReference type="Proteomes" id="UP001225378">
    <property type="component" value="Plasmid unnamed2"/>
</dbReference>
<proteinExistence type="predicted"/>
<keyword evidence="3" id="KW-0472">Membrane</keyword>
<geneLocation type="plasmid" evidence="4 5">
    <name>unnamed2</name>
</geneLocation>
<keyword evidence="3" id="KW-1133">Transmembrane helix</keyword>
<feature type="region of interest" description="Disordered" evidence="2">
    <location>
        <begin position="125"/>
        <end position="171"/>
    </location>
</feature>
<reference evidence="4 5" key="1">
    <citation type="journal article" date="2024" name="Microbiology">
        <title>Methylomarinum rosea sp. nov., a novel halophilic methanotrophic bacterium from the hypersaline Lake Elton.</title>
        <authorList>
            <person name="Suleimanov R.Z."/>
            <person name="Oshkin I.Y."/>
            <person name="Danilova O.V."/>
            <person name="Suzina N.E."/>
            <person name="Dedysh S.N."/>
        </authorList>
    </citation>
    <scope>NUCLEOTIDE SEQUENCE [LARGE SCALE GENOMIC DNA]</scope>
    <source>
        <strain evidence="4 5">Ch1-1</strain>
        <plasmid evidence="5">unnamed2</plasmid>
    </source>
</reference>
<protein>
    <submittedName>
        <fullName evidence="4">Uncharacterized protein</fullName>
    </submittedName>
</protein>
<dbReference type="RefSeq" id="WP_349432855.1">
    <property type="nucleotide sequence ID" value="NZ_CP157744.1"/>
</dbReference>
<gene>
    <name evidence="4" type="ORF">Q9L42_021230</name>
</gene>
<dbReference type="AlphaFoldDB" id="A0AAU7P0L7"/>
<feature type="coiled-coil region" evidence="1">
    <location>
        <begin position="229"/>
        <end position="305"/>
    </location>
</feature>
<organism evidence="4 5">
    <name type="scientific">Methylomarinum roseum</name>
    <dbReference type="NCBI Taxonomy" id="3067653"/>
    <lineage>
        <taxon>Bacteria</taxon>
        <taxon>Pseudomonadati</taxon>
        <taxon>Pseudomonadota</taxon>
        <taxon>Gammaproteobacteria</taxon>
        <taxon>Methylococcales</taxon>
        <taxon>Methylococcaceae</taxon>
        <taxon>Methylomarinum</taxon>
    </lineage>
</organism>
<evidence type="ECO:0000256" key="1">
    <source>
        <dbReference type="SAM" id="Coils"/>
    </source>
</evidence>
<feature type="compositionally biased region" description="Basic and acidic residues" evidence="2">
    <location>
        <begin position="145"/>
        <end position="168"/>
    </location>
</feature>
<keyword evidence="4" id="KW-0614">Plasmid</keyword>
<feature type="transmembrane region" description="Helical" evidence="3">
    <location>
        <begin position="58"/>
        <end position="79"/>
    </location>
</feature>
<sequence>MNQQFNAAVDEPIFSADNKKKAVVSVNFLIRHDTSGKPNAIQGSDRESKQLSCKRCKVINGFLFALIMAVVLLFTYFGFAKAQSAPSVQEQDQSLAQPVNANVNEYRVLSGDQLVTKLVDEKNAASSEMTIQNDEPIERVNSVVERSRQGDKIESDAEQPRQHVENEASSRSSLLTGQQFLDVLNQYNLTISAQTHKIEVLQQELGQAHQLLVQQQGLSKAAASAEATLKEKDIQLTKAGEQLAQMEKATESLRDELKGAKAAQKFAESKASDLKSENQALSDRLAKLKRKLKSLKRKKVVNSKQAAAKDKQFRNVFKQWNTVGITADSIVISHNSTSEVKVLSVGDSFEGATINSIDIQKNLVYTSQGIIRYQ</sequence>
<evidence type="ECO:0000313" key="4">
    <source>
        <dbReference type="EMBL" id="XBS22831.1"/>
    </source>
</evidence>
<keyword evidence="5" id="KW-1185">Reference proteome</keyword>
<evidence type="ECO:0000313" key="5">
    <source>
        <dbReference type="Proteomes" id="UP001225378"/>
    </source>
</evidence>
<accession>A0AAU7P0L7</accession>
<evidence type="ECO:0000256" key="3">
    <source>
        <dbReference type="SAM" id="Phobius"/>
    </source>
</evidence>
<name>A0AAU7P0L7_9GAMM</name>
<dbReference type="KEGG" id="mech:Q9L42_021230"/>